<organism evidence="2 3">
    <name type="scientific">Tanacetum coccineum</name>
    <dbReference type="NCBI Taxonomy" id="301880"/>
    <lineage>
        <taxon>Eukaryota</taxon>
        <taxon>Viridiplantae</taxon>
        <taxon>Streptophyta</taxon>
        <taxon>Embryophyta</taxon>
        <taxon>Tracheophyta</taxon>
        <taxon>Spermatophyta</taxon>
        <taxon>Magnoliopsida</taxon>
        <taxon>eudicotyledons</taxon>
        <taxon>Gunneridae</taxon>
        <taxon>Pentapetalae</taxon>
        <taxon>asterids</taxon>
        <taxon>campanulids</taxon>
        <taxon>Asterales</taxon>
        <taxon>Asteraceae</taxon>
        <taxon>Asteroideae</taxon>
        <taxon>Anthemideae</taxon>
        <taxon>Anthemidinae</taxon>
        <taxon>Tanacetum</taxon>
    </lineage>
</organism>
<reference evidence="2" key="2">
    <citation type="submission" date="2022-01" db="EMBL/GenBank/DDBJ databases">
        <authorList>
            <person name="Yamashiro T."/>
            <person name="Shiraishi A."/>
            <person name="Satake H."/>
            <person name="Nakayama K."/>
        </authorList>
    </citation>
    <scope>NUCLEOTIDE SEQUENCE</scope>
</reference>
<comment type="caution">
    <text evidence="2">The sequence shown here is derived from an EMBL/GenBank/DDBJ whole genome shotgun (WGS) entry which is preliminary data.</text>
</comment>
<feature type="compositionally biased region" description="Low complexity" evidence="1">
    <location>
        <begin position="167"/>
        <end position="184"/>
    </location>
</feature>
<proteinExistence type="predicted"/>
<feature type="region of interest" description="Disordered" evidence="1">
    <location>
        <begin position="167"/>
        <end position="189"/>
    </location>
</feature>
<name>A0ABQ4XJY5_9ASTR</name>
<evidence type="ECO:0000256" key="1">
    <source>
        <dbReference type="SAM" id="MobiDB-lite"/>
    </source>
</evidence>
<reference evidence="2" key="1">
    <citation type="journal article" date="2022" name="Int. J. Mol. Sci.">
        <title>Draft Genome of Tanacetum Coccineum: Genomic Comparison of Closely Related Tanacetum-Family Plants.</title>
        <authorList>
            <person name="Yamashiro T."/>
            <person name="Shiraishi A."/>
            <person name="Nakayama K."/>
            <person name="Satake H."/>
        </authorList>
    </citation>
    <scope>NUCLEOTIDE SEQUENCE</scope>
</reference>
<feature type="compositionally biased region" description="Basic residues" evidence="1">
    <location>
        <begin position="590"/>
        <end position="610"/>
    </location>
</feature>
<feature type="region of interest" description="Disordered" evidence="1">
    <location>
        <begin position="406"/>
        <end position="494"/>
    </location>
</feature>
<keyword evidence="3" id="KW-1185">Reference proteome</keyword>
<feature type="region of interest" description="Disordered" evidence="1">
    <location>
        <begin position="590"/>
        <end position="647"/>
    </location>
</feature>
<feature type="compositionally biased region" description="Polar residues" evidence="1">
    <location>
        <begin position="448"/>
        <end position="477"/>
    </location>
</feature>
<protein>
    <submittedName>
        <fullName evidence="2">Uncharacterized protein</fullName>
    </submittedName>
</protein>
<accession>A0ABQ4XJY5</accession>
<gene>
    <name evidence="2" type="ORF">Tco_0679924</name>
</gene>
<dbReference type="Proteomes" id="UP001151760">
    <property type="component" value="Unassembled WGS sequence"/>
</dbReference>
<evidence type="ECO:0000313" key="3">
    <source>
        <dbReference type="Proteomes" id="UP001151760"/>
    </source>
</evidence>
<dbReference type="EMBL" id="BQNB010009572">
    <property type="protein sequence ID" value="GJS65360.1"/>
    <property type="molecule type" value="Genomic_DNA"/>
</dbReference>
<sequence>MMSTNCLPEALDHASNCCHFLSPCTRGTIPLAVIGQLPPCVSKWDPHDTSLVTCRVATCQVMGLPPDGYALINHHKVAKDIWDKVKLLIQGTSLSKQEYSVLVVPSFLPGDDPIACVNKAMAFLSVVFTPRYPSTNNQLRSSSNPRNQATVQDGRVTVQQVQGRQGYNVAGSGSQGNASGSWGNTSCQVKPKRRRDATWFKEKVLLVQVHAEGKDLDEEQLAFLADSGVAAKAVLMANLSSCDSDVLSETGNVVKFNKKQFLIENDRLLDKIISQEIVNIVLNSSVNICDSEKKNENSVDTCNKCLELEVELIKKTDVYIELSKRKLKGKTVIDTLVSKPHATTIALGIFKTDLEPLAPKVLKNKDAHLEYTKHSREHAYILRKIVKSARALSPLDSNLDSAFAVTPKNKDKKARFADPVTPSSNTQKHVDSHKPNNSKQPLLHSTRVIGSTGASGSKPTSNTKNNRISQSSSSNKTNKVKDQSRSVKSRKNIKNRVSKTECNDYIMQSVLNVNSKSIYDICNECLFDANHDKCVLDYVHDVNVLSKSKPAKRKNKKQIWKPTGSLEVILSSKEIKFKCLQSLESKIKKKEKTQGWKRPKYGYSKNHMKTVKNGQTRTRERKSTKEAGNSKPKSKSQPSVNSQNTWQMKKAQGMSNLALKSLREQAQTSHQWIASLAIRVSDHMIQGP</sequence>
<feature type="compositionally biased region" description="Polar residues" evidence="1">
    <location>
        <begin position="635"/>
        <end position="647"/>
    </location>
</feature>
<evidence type="ECO:0000313" key="2">
    <source>
        <dbReference type="EMBL" id="GJS65360.1"/>
    </source>
</evidence>